<evidence type="ECO:0000313" key="2">
    <source>
        <dbReference type="EMBL" id="KAG1799427.1"/>
    </source>
</evidence>
<dbReference type="Proteomes" id="UP000719766">
    <property type="component" value="Unassembled WGS sequence"/>
</dbReference>
<dbReference type="RefSeq" id="XP_041163826.1">
    <property type="nucleotide sequence ID" value="XM_041299810.1"/>
</dbReference>
<dbReference type="AlphaFoldDB" id="A0A9P7J2N7"/>
<reference evidence="2" key="1">
    <citation type="journal article" date="2020" name="New Phytol.">
        <title>Comparative genomics reveals dynamic genome evolution in host specialist ectomycorrhizal fungi.</title>
        <authorList>
            <person name="Lofgren L.A."/>
            <person name="Nguyen N.H."/>
            <person name="Vilgalys R."/>
            <person name="Ruytinx J."/>
            <person name="Liao H.L."/>
            <person name="Branco S."/>
            <person name="Kuo A."/>
            <person name="LaButti K."/>
            <person name="Lipzen A."/>
            <person name="Andreopoulos W."/>
            <person name="Pangilinan J."/>
            <person name="Riley R."/>
            <person name="Hundley H."/>
            <person name="Na H."/>
            <person name="Barry K."/>
            <person name="Grigoriev I.V."/>
            <person name="Stajich J.E."/>
            <person name="Kennedy P.G."/>
        </authorList>
    </citation>
    <scope>NUCLEOTIDE SEQUENCE</scope>
    <source>
        <strain evidence="2">S12</strain>
    </source>
</reference>
<feature type="transmembrane region" description="Helical" evidence="1">
    <location>
        <begin position="201"/>
        <end position="222"/>
    </location>
</feature>
<feature type="transmembrane region" description="Helical" evidence="1">
    <location>
        <begin position="234"/>
        <end position="251"/>
    </location>
</feature>
<keyword evidence="1" id="KW-0812">Transmembrane</keyword>
<evidence type="ECO:0000256" key="1">
    <source>
        <dbReference type="SAM" id="Phobius"/>
    </source>
</evidence>
<organism evidence="2 3">
    <name type="scientific">Suillus plorans</name>
    <dbReference type="NCBI Taxonomy" id="116603"/>
    <lineage>
        <taxon>Eukaryota</taxon>
        <taxon>Fungi</taxon>
        <taxon>Dikarya</taxon>
        <taxon>Basidiomycota</taxon>
        <taxon>Agaricomycotina</taxon>
        <taxon>Agaricomycetes</taxon>
        <taxon>Agaricomycetidae</taxon>
        <taxon>Boletales</taxon>
        <taxon>Suillineae</taxon>
        <taxon>Suillaceae</taxon>
        <taxon>Suillus</taxon>
    </lineage>
</organism>
<sequence>MCLTYQRRSKFALNVGVSIDEKNELEISWRHGSMEDWKLEESQRNWRRFVPQPPHSRPEAIAVSVDPDAHCPVHHDGKHQTIQRVENEELLVDLEIQKISRMAGTVAVLLVCTLVQAVLPEIDSIVSSEPMSQNGDLLSEWRQPSFMSIGPQWTSSTTATVTVYSIVQLFSFFTIFDYIENCLPVGACFLPADALHNWSKILTYVMILRVLDGVMIAINLNIVDFSFVTLASRIGPDFNLVILLCGIWFALTDDSRQLQLGATLSQCNTSEVIAAARYVTVSSAPHGGAISGFSILNCRSENSKLAPIRVCKSDTISSRTHRRNRACDRGLIGEDKYTTDAIITSCHTESSRIQTATKKYYSATRTTHNDHPESRVTRLAAELKLGNSKERLGITMNMGHARVLATIRVTGYDDFRVPQHY</sequence>
<comment type="caution">
    <text evidence="2">The sequence shown here is derived from an EMBL/GenBank/DDBJ whole genome shotgun (WGS) entry which is preliminary data.</text>
</comment>
<accession>A0A9P7J2N7</accession>
<gene>
    <name evidence="2" type="ORF">HD556DRAFT_1305641</name>
</gene>
<keyword evidence="3" id="KW-1185">Reference proteome</keyword>
<keyword evidence="1" id="KW-0472">Membrane</keyword>
<protein>
    <submittedName>
        <fullName evidence="2">Uncharacterized protein</fullName>
    </submittedName>
</protein>
<dbReference type="OrthoDB" id="10524506at2759"/>
<dbReference type="EMBL" id="JABBWE010000011">
    <property type="protein sequence ID" value="KAG1799427.1"/>
    <property type="molecule type" value="Genomic_DNA"/>
</dbReference>
<proteinExistence type="predicted"/>
<dbReference type="GeneID" id="64593574"/>
<name>A0A9P7J2N7_9AGAM</name>
<keyword evidence="1" id="KW-1133">Transmembrane helix</keyword>
<evidence type="ECO:0000313" key="3">
    <source>
        <dbReference type="Proteomes" id="UP000719766"/>
    </source>
</evidence>